<organism evidence="2 3">
    <name type="scientific">Anoxybacillus andreesenii</name>
    <dbReference type="NCBI Taxonomy" id="1325932"/>
    <lineage>
        <taxon>Bacteria</taxon>
        <taxon>Bacillati</taxon>
        <taxon>Bacillota</taxon>
        <taxon>Bacilli</taxon>
        <taxon>Bacillales</taxon>
        <taxon>Anoxybacillaceae</taxon>
        <taxon>Anoxybacillus</taxon>
    </lineage>
</organism>
<keyword evidence="3" id="KW-1185">Reference proteome</keyword>
<dbReference type="PANTHER" id="PTHR31143">
    <property type="match status" value="1"/>
</dbReference>
<gene>
    <name evidence="2" type="ORF">J2S07_001136</name>
</gene>
<feature type="domain" description="N-acetyltransferase" evidence="1">
    <location>
        <begin position="114"/>
        <end position="247"/>
    </location>
</feature>
<comment type="caution">
    <text evidence="2">The sequence shown here is derived from an EMBL/GenBank/DDBJ whole genome shotgun (WGS) entry which is preliminary data.</text>
</comment>
<dbReference type="EMBL" id="JAUSTU010000004">
    <property type="protein sequence ID" value="MDQ0154832.1"/>
    <property type="molecule type" value="Genomic_DNA"/>
</dbReference>
<proteinExistence type="predicted"/>
<dbReference type="Proteomes" id="UP001231362">
    <property type="component" value="Unassembled WGS sequence"/>
</dbReference>
<accession>A0ABT9V1R2</accession>
<evidence type="ECO:0000313" key="3">
    <source>
        <dbReference type="Proteomes" id="UP001231362"/>
    </source>
</evidence>
<dbReference type="InterPro" id="IPR016181">
    <property type="entry name" value="Acyl_CoA_acyltransferase"/>
</dbReference>
<dbReference type="Pfam" id="PF12746">
    <property type="entry name" value="GNAT_acetyltran"/>
    <property type="match status" value="1"/>
</dbReference>
<dbReference type="InterPro" id="IPR000182">
    <property type="entry name" value="GNAT_dom"/>
</dbReference>
<dbReference type="Gene3D" id="3.40.630.30">
    <property type="match status" value="1"/>
</dbReference>
<evidence type="ECO:0000313" key="2">
    <source>
        <dbReference type="EMBL" id="MDQ0154832.1"/>
    </source>
</evidence>
<dbReference type="PROSITE" id="PS51186">
    <property type="entry name" value="GNAT"/>
    <property type="match status" value="1"/>
</dbReference>
<evidence type="ECO:0000259" key="1">
    <source>
        <dbReference type="PROSITE" id="PS51186"/>
    </source>
</evidence>
<dbReference type="SUPFAM" id="SSF55729">
    <property type="entry name" value="Acyl-CoA N-acyltransferases (Nat)"/>
    <property type="match status" value="1"/>
</dbReference>
<reference evidence="2 3" key="1">
    <citation type="submission" date="2023-07" db="EMBL/GenBank/DDBJ databases">
        <title>Genomic Encyclopedia of Type Strains, Phase IV (KMG-IV): sequencing the most valuable type-strain genomes for metagenomic binning, comparative biology and taxonomic classification.</title>
        <authorList>
            <person name="Goeker M."/>
        </authorList>
    </citation>
    <scope>NUCLEOTIDE SEQUENCE [LARGE SCALE GENOMIC DNA]</scope>
    <source>
        <strain evidence="2 3">DSM 23948</strain>
    </source>
</reference>
<protein>
    <recommendedName>
        <fullName evidence="1">N-acetyltransferase domain-containing protein</fullName>
    </recommendedName>
</protein>
<name>A0ABT9V1R2_9BACL</name>
<dbReference type="InterPro" id="IPR027365">
    <property type="entry name" value="GNAT_acetyltra_YdfB-like"/>
</dbReference>
<sequence length="247" mass="28508">MEGINPGRIFVDEPVSPSTGMIWLGNNDGFIFFGNEENEKFNSEINQFIDEVIIPEAQKVNLKWFEGLGNHEKWNKTIEGVFEERKLGSWNQRVYTLQVADYQGNREPMLEKGYEIVKITGNLLMNHNSIRNFEFLQSKILEFWSSPEEFLDVGIGYCVLYKNEIVCICFSGFVVENVHCIDIETVEAHRGKNLARKITHSFVKECLANNMVPYWDCMEMNKASIAVAENVGFRNVFNYVGYEFLLG</sequence>
<dbReference type="PANTHER" id="PTHR31143:SF2">
    <property type="entry name" value="FR47-LIKE DOMAIN-CONTAINING PROTEIN-RELATED"/>
    <property type="match status" value="1"/>
</dbReference>